<protein>
    <submittedName>
        <fullName evidence="1">Uncharacterized protein</fullName>
    </submittedName>
</protein>
<dbReference type="Proteomes" id="UP000195667">
    <property type="component" value="Unassembled WGS sequence"/>
</dbReference>
<dbReference type="EMBL" id="FUKI01000119">
    <property type="protein sequence ID" value="SJM93295.1"/>
    <property type="molecule type" value="Genomic_DNA"/>
</dbReference>
<gene>
    <name evidence="1" type="ORF">CRENPOLYSF1_430016</name>
</gene>
<sequence>MGKAFATNGLFNGGRLNSRALVNLESADDPSYYAGYATPYFLVFTCNRYHVKWCASVNDWHRSL</sequence>
<keyword evidence="2" id="KW-1185">Reference proteome</keyword>
<reference evidence="2" key="1">
    <citation type="submission" date="2017-02" db="EMBL/GenBank/DDBJ databases">
        <authorList>
            <person name="Daims H."/>
        </authorList>
    </citation>
    <scope>NUCLEOTIDE SEQUENCE [LARGE SCALE GENOMIC DNA]</scope>
</reference>
<accession>A0A1R4HAM3</accession>
<organism evidence="1 2">
    <name type="scientific">Crenothrix polyspora</name>
    <dbReference type="NCBI Taxonomy" id="360316"/>
    <lineage>
        <taxon>Bacteria</taxon>
        <taxon>Pseudomonadati</taxon>
        <taxon>Pseudomonadota</taxon>
        <taxon>Gammaproteobacteria</taxon>
        <taxon>Methylococcales</taxon>
        <taxon>Crenotrichaceae</taxon>
        <taxon>Crenothrix</taxon>
    </lineage>
</organism>
<proteinExistence type="predicted"/>
<dbReference type="AlphaFoldDB" id="A0A1R4HAM3"/>
<name>A0A1R4HAM3_9GAMM</name>
<evidence type="ECO:0000313" key="2">
    <source>
        <dbReference type="Proteomes" id="UP000195667"/>
    </source>
</evidence>
<evidence type="ECO:0000313" key="1">
    <source>
        <dbReference type="EMBL" id="SJM93295.1"/>
    </source>
</evidence>